<sequence length="221" mass="24153">MVPEATAAPPRADLATPRIERDRWLALGLLLGALALAYLLLVHPWWTVPMLEASDRIDTLQQRELRQRMQLQQAPQVAQRLAQVRAQQARRPGFLPESSAELATAGLVQRLEAVVAQASPGNRSCAISNRSPLSEPRRDRYARVVVQVRLRCGSPELSSVLYALESGTPRLFVGNLNILSSRGYFLPGNAQPTGDGGLDVSFDLYGYLRPAPAGPEVARAP</sequence>
<organism evidence="2 3">
    <name type="scientific">Lysobacter panacisoli</name>
    <dbReference type="NCBI Taxonomy" id="1255263"/>
    <lineage>
        <taxon>Bacteria</taxon>
        <taxon>Pseudomonadati</taxon>
        <taxon>Pseudomonadota</taxon>
        <taxon>Gammaproteobacteria</taxon>
        <taxon>Lysobacterales</taxon>
        <taxon>Lysobacteraceae</taxon>
        <taxon>Lysobacter</taxon>
    </lineage>
</organism>
<gene>
    <name evidence="2" type="primary">gspM</name>
    <name evidence="2" type="ORF">GCM10025759_09200</name>
</gene>
<keyword evidence="1" id="KW-0812">Transmembrane</keyword>
<keyword evidence="1" id="KW-0472">Membrane</keyword>
<dbReference type="Proteomes" id="UP001501083">
    <property type="component" value="Unassembled WGS sequence"/>
</dbReference>
<evidence type="ECO:0000313" key="2">
    <source>
        <dbReference type="EMBL" id="GAA5070776.1"/>
    </source>
</evidence>
<dbReference type="InterPro" id="IPR034756">
    <property type="entry name" value="T2SSM_b"/>
</dbReference>
<reference evidence="3" key="1">
    <citation type="journal article" date="2019" name="Int. J. Syst. Evol. Microbiol.">
        <title>The Global Catalogue of Microorganisms (GCM) 10K type strain sequencing project: providing services to taxonomists for standard genome sequencing and annotation.</title>
        <authorList>
            <consortium name="The Broad Institute Genomics Platform"/>
            <consortium name="The Broad Institute Genome Sequencing Center for Infectious Disease"/>
            <person name="Wu L."/>
            <person name="Ma J."/>
        </authorList>
    </citation>
    <scope>NUCLEOTIDE SEQUENCE [LARGE SCALE GENOMIC DNA]</scope>
    <source>
        <strain evidence="3">JCM 19212</strain>
    </source>
</reference>
<accession>A0ABP9L4C2</accession>
<protein>
    <submittedName>
        <fullName evidence="2">Type II secretion system protein GspM</fullName>
    </submittedName>
</protein>
<proteinExistence type="predicted"/>
<evidence type="ECO:0000256" key="1">
    <source>
        <dbReference type="SAM" id="Phobius"/>
    </source>
</evidence>
<dbReference type="Pfam" id="PF10741">
    <property type="entry name" value="T2SSM_b"/>
    <property type="match status" value="1"/>
</dbReference>
<evidence type="ECO:0000313" key="3">
    <source>
        <dbReference type="Proteomes" id="UP001501083"/>
    </source>
</evidence>
<name>A0ABP9L4C2_9GAMM</name>
<keyword evidence="1" id="KW-1133">Transmembrane helix</keyword>
<comment type="caution">
    <text evidence="2">The sequence shown here is derived from an EMBL/GenBank/DDBJ whole genome shotgun (WGS) entry which is preliminary data.</text>
</comment>
<keyword evidence="3" id="KW-1185">Reference proteome</keyword>
<feature type="transmembrane region" description="Helical" evidence="1">
    <location>
        <begin position="24"/>
        <end position="46"/>
    </location>
</feature>
<dbReference type="RefSeq" id="WP_158982592.1">
    <property type="nucleotide sequence ID" value="NZ_BAABKY010000001.1"/>
</dbReference>
<dbReference type="NCBIfam" id="NF040576">
    <property type="entry name" value="T2SS_GspM_XpsM"/>
    <property type="match status" value="1"/>
</dbReference>
<dbReference type="EMBL" id="BAABKY010000001">
    <property type="protein sequence ID" value="GAA5070776.1"/>
    <property type="molecule type" value="Genomic_DNA"/>
</dbReference>